<dbReference type="RefSeq" id="WP_209367955.1">
    <property type="nucleotide sequence ID" value="NZ_CP046956.1"/>
</dbReference>
<evidence type="ECO:0000256" key="1">
    <source>
        <dbReference type="ARBA" id="ARBA00022679"/>
    </source>
</evidence>
<evidence type="ECO:0000313" key="3">
    <source>
        <dbReference type="EMBL" id="QTM98924.1"/>
    </source>
</evidence>
<proteinExistence type="predicted"/>
<dbReference type="PANTHER" id="PTHR19136">
    <property type="entry name" value="MOLYBDENUM COFACTOR GUANYLYLTRANSFERASE"/>
    <property type="match status" value="1"/>
</dbReference>
<sequence>MKSGIIIADRSIHPYAEEIAQQKLDGERLIDHQIREMQQFVEEIVLVTDNPMTFLPLVGSDIRVVTVFHKNKGVLGAIHAGFSLASYPLIWLVSCDMPALSSQAAAAMKERLQQTGHSAVVPYIQNTPIPFHGLYRRQQTLKTVCGCIEKRKPVSFYECFQSLEWLGMDETELQRYGWSSQFFRQYPDVCSNDHFIVE</sequence>
<reference evidence="3 4" key="1">
    <citation type="submission" date="2019-12" db="EMBL/GenBank/DDBJ databases">
        <title>The whole genome sequencing of a strain isolated from a Mars analog, Dalangtan Playa.</title>
        <authorList>
            <person name="Huang T."/>
        </authorList>
    </citation>
    <scope>NUCLEOTIDE SEQUENCE [LARGE SCALE GENOMIC DNA]</scope>
    <source>
        <strain evidence="3 4">DP4-553-S</strain>
    </source>
</reference>
<dbReference type="GO" id="GO:0016740">
    <property type="term" value="F:transferase activity"/>
    <property type="evidence" value="ECO:0007669"/>
    <property type="project" value="UniProtKB-KW"/>
</dbReference>
<organism evidence="3 4">
    <name type="scientific">Sediminibacillus dalangtanensis</name>
    <dbReference type="NCBI Taxonomy" id="2729421"/>
    <lineage>
        <taxon>Bacteria</taxon>
        <taxon>Bacillati</taxon>
        <taxon>Bacillota</taxon>
        <taxon>Bacilli</taxon>
        <taxon>Bacillales</taxon>
        <taxon>Bacillaceae</taxon>
        <taxon>Sediminibacillus</taxon>
    </lineage>
</organism>
<gene>
    <name evidence="3" type="ORF">ERJ70_06175</name>
</gene>
<dbReference type="InterPro" id="IPR025877">
    <property type="entry name" value="MobA-like_NTP_Trfase"/>
</dbReference>
<dbReference type="EMBL" id="CP046956">
    <property type="protein sequence ID" value="QTM98924.1"/>
    <property type="molecule type" value="Genomic_DNA"/>
</dbReference>
<feature type="domain" description="MobA-like NTP transferase" evidence="2">
    <location>
        <begin position="22"/>
        <end position="137"/>
    </location>
</feature>
<accession>A0ABX7VPY6</accession>
<name>A0ABX7VPY6_9BACI</name>
<dbReference type="SUPFAM" id="SSF53448">
    <property type="entry name" value="Nucleotide-diphospho-sugar transferases"/>
    <property type="match status" value="1"/>
</dbReference>
<dbReference type="Pfam" id="PF12804">
    <property type="entry name" value="NTP_transf_3"/>
    <property type="match status" value="1"/>
</dbReference>
<dbReference type="Proteomes" id="UP000665043">
    <property type="component" value="Chromosome"/>
</dbReference>
<evidence type="ECO:0000259" key="2">
    <source>
        <dbReference type="Pfam" id="PF12804"/>
    </source>
</evidence>
<dbReference type="PANTHER" id="PTHR19136:SF81">
    <property type="entry name" value="MOLYBDENUM COFACTOR GUANYLYLTRANSFERASE"/>
    <property type="match status" value="1"/>
</dbReference>
<evidence type="ECO:0000313" key="4">
    <source>
        <dbReference type="Proteomes" id="UP000665043"/>
    </source>
</evidence>
<dbReference type="InterPro" id="IPR029044">
    <property type="entry name" value="Nucleotide-diphossugar_trans"/>
</dbReference>
<keyword evidence="4" id="KW-1185">Reference proteome</keyword>
<dbReference type="Gene3D" id="3.90.550.10">
    <property type="entry name" value="Spore Coat Polysaccharide Biosynthesis Protein SpsA, Chain A"/>
    <property type="match status" value="1"/>
</dbReference>
<keyword evidence="1 3" id="KW-0808">Transferase</keyword>
<protein>
    <submittedName>
        <fullName evidence="3">NTP transferase domain-containing protein</fullName>
    </submittedName>
</protein>